<evidence type="ECO:0000313" key="1">
    <source>
        <dbReference type="EMBL" id="KAK0452940.1"/>
    </source>
</evidence>
<sequence>MTDLPSITCLLSTIVKSQASFSRNVVYLVEHVAAAAAPPTTISIVAPIRFLATQVDRSTYRAMSEFWILLSVGYDSITCPQIAASSKFYDERSDKVVGHCQRAREELVPVMEDILTNLEPHLISHLRYLDRMDRFLRFMREIPGFWSGRSDLDDLPDLISSVRSSCHIMMTCLDYVERYVCILRDCFRDRAWVTRHAGRPELQWCLLGTMASLRHTTSTLIQNGLT</sequence>
<comment type="caution">
    <text evidence="1">The sequence shown here is derived from an EMBL/GenBank/DDBJ whole genome shotgun (WGS) entry which is preliminary data.</text>
</comment>
<gene>
    <name evidence="1" type="ORF">EV420DRAFT_1645473</name>
</gene>
<protein>
    <submittedName>
        <fullName evidence="1">Uncharacterized protein</fullName>
    </submittedName>
</protein>
<organism evidence="1 2">
    <name type="scientific">Armillaria tabescens</name>
    <name type="common">Ringless honey mushroom</name>
    <name type="synonym">Agaricus tabescens</name>
    <dbReference type="NCBI Taxonomy" id="1929756"/>
    <lineage>
        <taxon>Eukaryota</taxon>
        <taxon>Fungi</taxon>
        <taxon>Dikarya</taxon>
        <taxon>Basidiomycota</taxon>
        <taxon>Agaricomycotina</taxon>
        <taxon>Agaricomycetes</taxon>
        <taxon>Agaricomycetidae</taxon>
        <taxon>Agaricales</taxon>
        <taxon>Marasmiineae</taxon>
        <taxon>Physalacriaceae</taxon>
        <taxon>Desarmillaria</taxon>
    </lineage>
</organism>
<accession>A0AA39K3U6</accession>
<dbReference type="AlphaFoldDB" id="A0AA39K3U6"/>
<proteinExistence type="predicted"/>
<dbReference type="Proteomes" id="UP001175211">
    <property type="component" value="Unassembled WGS sequence"/>
</dbReference>
<keyword evidence="2" id="KW-1185">Reference proteome</keyword>
<dbReference type="EMBL" id="JAUEPS010000029">
    <property type="protein sequence ID" value="KAK0452940.1"/>
    <property type="molecule type" value="Genomic_DNA"/>
</dbReference>
<dbReference type="RefSeq" id="XP_060328276.1">
    <property type="nucleotide sequence ID" value="XM_060477785.1"/>
</dbReference>
<name>A0AA39K3U6_ARMTA</name>
<dbReference type="GeneID" id="85361333"/>
<reference evidence="1" key="1">
    <citation type="submission" date="2023-06" db="EMBL/GenBank/DDBJ databases">
        <authorList>
            <consortium name="Lawrence Berkeley National Laboratory"/>
            <person name="Ahrendt S."/>
            <person name="Sahu N."/>
            <person name="Indic B."/>
            <person name="Wong-Bajracharya J."/>
            <person name="Merenyi Z."/>
            <person name="Ke H.-M."/>
            <person name="Monk M."/>
            <person name="Kocsube S."/>
            <person name="Drula E."/>
            <person name="Lipzen A."/>
            <person name="Balint B."/>
            <person name="Henrissat B."/>
            <person name="Andreopoulos B."/>
            <person name="Martin F.M."/>
            <person name="Harder C.B."/>
            <person name="Rigling D."/>
            <person name="Ford K.L."/>
            <person name="Foster G.D."/>
            <person name="Pangilinan J."/>
            <person name="Papanicolaou A."/>
            <person name="Barry K."/>
            <person name="LaButti K."/>
            <person name="Viragh M."/>
            <person name="Koriabine M."/>
            <person name="Yan M."/>
            <person name="Riley R."/>
            <person name="Champramary S."/>
            <person name="Plett K.L."/>
            <person name="Tsai I.J."/>
            <person name="Slot J."/>
            <person name="Sipos G."/>
            <person name="Plett J."/>
            <person name="Nagy L.G."/>
            <person name="Grigoriev I.V."/>
        </authorList>
    </citation>
    <scope>NUCLEOTIDE SEQUENCE</scope>
    <source>
        <strain evidence="1">CCBAS 213</strain>
    </source>
</reference>
<evidence type="ECO:0000313" key="2">
    <source>
        <dbReference type="Proteomes" id="UP001175211"/>
    </source>
</evidence>